<evidence type="ECO:0000313" key="3">
    <source>
        <dbReference type="Proteomes" id="UP000188388"/>
    </source>
</evidence>
<feature type="compositionally biased region" description="Basic and acidic residues" evidence="1">
    <location>
        <begin position="1"/>
        <end position="21"/>
    </location>
</feature>
<dbReference type="STRING" id="1631249.BQ8794_230085"/>
<evidence type="ECO:0000313" key="2">
    <source>
        <dbReference type="EMBL" id="SIT55775.1"/>
    </source>
</evidence>
<sequence>MNEIGRSDAPRRDHMARRRDLNPGAVIPDVSEGAFHFAPASPTRLDQLPWGTNPSQINGALAIRAGATLNHNHTLALLKRRRGHCVAREPRAIDRNISHESRER</sequence>
<dbReference type="Proteomes" id="UP000188388">
    <property type="component" value="Unassembled WGS sequence"/>
</dbReference>
<accession>A0A1R3V789</accession>
<proteinExistence type="predicted"/>
<dbReference type="EMBL" id="FTPD01000016">
    <property type="protein sequence ID" value="SIT55775.1"/>
    <property type="molecule type" value="Genomic_DNA"/>
</dbReference>
<keyword evidence="3" id="KW-1185">Reference proteome</keyword>
<feature type="region of interest" description="Disordered" evidence="1">
    <location>
        <begin position="1"/>
        <end position="27"/>
    </location>
</feature>
<dbReference type="AlphaFoldDB" id="A0A1R3V789"/>
<protein>
    <submittedName>
        <fullName evidence="2">Uncharacterized protein</fullName>
    </submittedName>
</protein>
<organism evidence="2 3">
    <name type="scientific">Mesorhizobium prunaredense</name>
    <dbReference type="NCBI Taxonomy" id="1631249"/>
    <lineage>
        <taxon>Bacteria</taxon>
        <taxon>Pseudomonadati</taxon>
        <taxon>Pseudomonadota</taxon>
        <taxon>Alphaproteobacteria</taxon>
        <taxon>Hyphomicrobiales</taxon>
        <taxon>Phyllobacteriaceae</taxon>
        <taxon>Mesorhizobium</taxon>
    </lineage>
</organism>
<reference evidence="3" key="1">
    <citation type="submission" date="2017-01" db="EMBL/GenBank/DDBJ databases">
        <authorList>
            <person name="Brunel B."/>
        </authorList>
    </citation>
    <scope>NUCLEOTIDE SEQUENCE [LARGE SCALE GENOMIC DNA]</scope>
</reference>
<gene>
    <name evidence="2" type="ORF">BQ8794_230085</name>
</gene>
<evidence type="ECO:0000256" key="1">
    <source>
        <dbReference type="SAM" id="MobiDB-lite"/>
    </source>
</evidence>
<name>A0A1R3V789_9HYPH</name>